<keyword evidence="3" id="KW-1185">Reference proteome</keyword>
<accession>A0A6G1K0Z5</accession>
<dbReference type="EMBL" id="MU005776">
    <property type="protein sequence ID" value="KAF2706182.1"/>
    <property type="molecule type" value="Genomic_DNA"/>
</dbReference>
<evidence type="ECO:0000313" key="3">
    <source>
        <dbReference type="Proteomes" id="UP000799428"/>
    </source>
</evidence>
<organism evidence="2 3">
    <name type="scientific">Pleomassaria siparia CBS 279.74</name>
    <dbReference type="NCBI Taxonomy" id="1314801"/>
    <lineage>
        <taxon>Eukaryota</taxon>
        <taxon>Fungi</taxon>
        <taxon>Dikarya</taxon>
        <taxon>Ascomycota</taxon>
        <taxon>Pezizomycotina</taxon>
        <taxon>Dothideomycetes</taxon>
        <taxon>Pleosporomycetidae</taxon>
        <taxon>Pleosporales</taxon>
        <taxon>Pleomassariaceae</taxon>
        <taxon>Pleomassaria</taxon>
    </lineage>
</organism>
<protein>
    <submittedName>
        <fullName evidence="2">Uncharacterized protein</fullName>
    </submittedName>
</protein>
<evidence type="ECO:0000313" key="2">
    <source>
        <dbReference type="EMBL" id="KAF2706182.1"/>
    </source>
</evidence>
<dbReference type="AlphaFoldDB" id="A0A6G1K0Z5"/>
<feature type="region of interest" description="Disordered" evidence="1">
    <location>
        <begin position="122"/>
        <end position="144"/>
    </location>
</feature>
<evidence type="ECO:0000256" key="1">
    <source>
        <dbReference type="SAM" id="MobiDB-lite"/>
    </source>
</evidence>
<feature type="region of interest" description="Disordered" evidence="1">
    <location>
        <begin position="524"/>
        <end position="550"/>
    </location>
</feature>
<dbReference type="OrthoDB" id="5411773at2759"/>
<name>A0A6G1K0Z5_9PLEO</name>
<proteinExistence type="predicted"/>
<reference evidence="2" key="1">
    <citation type="journal article" date="2020" name="Stud. Mycol.">
        <title>101 Dothideomycetes genomes: a test case for predicting lifestyles and emergence of pathogens.</title>
        <authorList>
            <person name="Haridas S."/>
            <person name="Albert R."/>
            <person name="Binder M."/>
            <person name="Bloem J."/>
            <person name="Labutti K."/>
            <person name="Salamov A."/>
            <person name="Andreopoulos B."/>
            <person name="Baker S."/>
            <person name="Barry K."/>
            <person name="Bills G."/>
            <person name="Bluhm B."/>
            <person name="Cannon C."/>
            <person name="Castanera R."/>
            <person name="Culley D."/>
            <person name="Daum C."/>
            <person name="Ezra D."/>
            <person name="Gonzalez J."/>
            <person name="Henrissat B."/>
            <person name="Kuo A."/>
            <person name="Liang C."/>
            <person name="Lipzen A."/>
            <person name="Lutzoni F."/>
            <person name="Magnuson J."/>
            <person name="Mondo S."/>
            <person name="Nolan M."/>
            <person name="Ohm R."/>
            <person name="Pangilinan J."/>
            <person name="Park H.-J."/>
            <person name="Ramirez L."/>
            <person name="Alfaro M."/>
            <person name="Sun H."/>
            <person name="Tritt A."/>
            <person name="Yoshinaga Y."/>
            <person name="Zwiers L.-H."/>
            <person name="Turgeon B."/>
            <person name="Goodwin S."/>
            <person name="Spatafora J."/>
            <person name="Crous P."/>
            <person name="Grigoriev I."/>
        </authorList>
    </citation>
    <scope>NUCLEOTIDE SEQUENCE</scope>
    <source>
        <strain evidence="2">CBS 279.74</strain>
    </source>
</reference>
<gene>
    <name evidence="2" type="ORF">K504DRAFT_386189</name>
</gene>
<dbReference type="Proteomes" id="UP000799428">
    <property type="component" value="Unassembled WGS sequence"/>
</dbReference>
<sequence>MSKRPPRQPLRRPAQPLSWVLANHSKSYLEVSQYASGFTFLNTLLTTGSSVSTPAKRYRAYLAPAAQLALASTLVVYPSVTTKAKLPDAIKGSDAAVRYLRNVSTTIDPMDATLKSAFAFGERSRRQGQRSPNTSPTAKAANNAERLLGLPAESQSLLHRAEDFWHVVGWAFNCSRAHKKRWDRWKVWLELMLDFLEADWQARVKVGNEEGEDERQILLDSLIWHYVASEEQTNRTSRTRMVRAIVAMATPESNKEFKEIWAGETLDLKPKEDDTTRAVPKVDIENGEWGDIGSDDEDVVMEDVTEDDPIEPPSPTGSSSSVECMEFESENAIDQLGGIDAINLRQRLIALLSQVASHLPSDFTDLGSFYDSSVADVFLRLPTSVFSLILSTSKLSDIYQAALNSNLLFPLVSATTPNYASVHPNQSHFEELILPIRAMTQSVEKNTKVSLIVEQLFMCMMGANLLQPTDGLRTAIQSGIAARNTRRGKKGNVEEEQPSKRLLEASAERLLGLLELLEIANAIQPQERRRKSTSALSSPPDVLTSPKESD</sequence>